<accession>A0A9D9IYX7</accession>
<feature type="transmembrane region" description="Helical" evidence="8">
    <location>
        <begin position="282"/>
        <end position="312"/>
    </location>
</feature>
<feature type="transmembrane region" description="Helical" evidence="8">
    <location>
        <begin position="441"/>
        <end position="458"/>
    </location>
</feature>
<dbReference type="GO" id="GO:0051117">
    <property type="term" value="F:ATPase binding"/>
    <property type="evidence" value="ECO:0007669"/>
    <property type="project" value="TreeGrafter"/>
</dbReference>
<dbReference type="InterPro" id="IPR002490">
    <property type="entry name" value="V-ATPase_116kDa_su"/>
</dbReference>
<evidence type="ECO:0000256" key="6">
    <source>
        <dbReference type="ARBA" id="ARBA00023065"/>
    </source>
</evidence>
<comment type="similarity">
    <text evidence="2">Belongs to the V-ATPase 116 kDa subunit family.</text>
</comment>
<comment type="subcellular location">
    <subcellularLocation>
        <location evidence="1">Membrane</location>
        <topology evidence="1">Multi-pass membrane protein</topology>
    </subcellularLocation>
</comment>
<evidence type="ECO:0000256" key="5">
    <source>
        <dbReference type="ARBA" id="ARBA00022989"/>
    </source>
</evidence>
<dbReference type="PANTHER" id="PTHR11629">
    <property type="entry name" value="VACUOLAR PROTON ATPASES"/>
    <property type="match status" value="1"/>
</dbReference>
<keyword evidence="6" id="KW-0406">Ion transport</keyword>
<comment type="caution">
    <text evidence="9">The sequence shown here is derived from an EMBL/GenBank/DDBJ whole genome shotgun (WGS) entry which is preliminary data.</text>
</comment>
<evidence type="ECO:0000313" key="10">
    <source>
        <dbReference type="Proteomes" id="UP000823769"/>
    </source>
</evidence>
<evidence type="ECO:0000256" key="4">
    <source>
        <dbReference type="ARBA" id="ARBA00022692"/>
    </source>
</evidence>
<keyword evidence="4 8" id="KW-0812">Transmembrane</keyword>
<evidence type="ECO:0000256" key="2">
    <source>
        <dbReference type="ARBA" id="ARBA00009904"/>
    </source>
</evidence>
<evidence type="ECO:0000256" key="3">
    <source>
        <dbReference type="ARBA" id="ARBA00022448"/>
    </source>
</evidence>
<dbReference type="GO" id="GO:0046961">
    <property type="term" value="F:proton-transporting ATPase activity, rotational mechanism"/>
    <property type="evidence" value="ECO:0007669"/>
    <property type="project" value="InterPro"/>
</dbReference>
<name>A0A9D9IYX7_9BACT</name>
<sequence length="574" mass="63735">MIIPMTKYSFLLLSSDKEAFMEKLQDLGVVDITRSAKPVDDVSRCIVSEIEGVREEIKSITNCSNARTDALKARRDELARSLDEARPWGEYDRDRLLALGVKFYRISRKAYRPEWEESYAIQIVSESKDDVWFAVVGDSEGFPVKEIPMPQRTASEIEAEIAVTDDALQKEINGLDSRKSEIPALEQKIESLYKKLNIYLAEVSGQSAAEDALLIYQGFAPTSDDSRLKEAFDAMDIYYIAEKARAEDNPPIQLRNNSFSKQFEVLTRMYGMPAYNEFDPTIFLSIFFLLFFAMCLGDAGYGLALIGIGLFLRRKQGGLANMWSLIVSLGAGTVVVGLLMGGFFGINLVEQAWVPDWMKKFMIVGDVNVGGASYAKWMILSLLIGIVHICLAMVTKTVWAVKRDGFKNSLGTLGWTLLIVGGIIGLSVGLTGVISETAMKWLLIGIAAVSALGIYFFNKWGRNPLVNFGSGLWDTYNTVSGLMSDVLSYIRLYALGLSGSMLGSTFNQIAEMVKGTDPTWQWVPFVLILVLGHVLNIGLSCLGAFVHPLRLNFLEFFKNSGYEGTGTEYSPIKR</sequence>
<evidence type="ECO:0000256" key="1">
    <source>
        <dbReference type="ARBA" id="ARBA00004141"/>
    </source>
</evidence>
<dbReference type="Proteomes" id="UP000823769">
    <property type="component" value="Unassembled WGS sequence"/>
</dbReference>
<dbReference type="GO" id="GO:0007035">
    <property type="term" value="P:vacuolar acidification"/>
    <property type="evidence" value="ECO:0007669"/>
    <property type="project" value="TreeGrafter"/>
</dbReference>
<evidence type="ECO:0000256" key="8">
    <source>
        <dbReference type="SAM" id="Phobius"/>
    </source>
</evidence>
<organism evidence="9 10">
    <name type="scientific">Candidatus Cryptobacteroides avistercoris</name>
    <dbReference type="NCBI Taxonomy" id="2840758"/>
    <lineage>
        <taxon>Bacteria</taxon>
        <taxon>Pseudomonadati</taxon>
        <taxon>Bacteroidota</taxon>
        <taxon>Bacteroidia</taxon>
        <taxon>Bacteroidales</taxon>
        <taxon>Candidatus Cryptobacteroides</taxon>
    </lineage>
</organism>
<keyword evidence="3" id="KW-0813">Transport</keyword>
<reference evidence="9" key="2">
    <citation type="journal article" date="2021" name="PeerJ">
        <title>Extensive microbial diversity within the chicken gut microbiome revealed by metagenomics and culture.</title>
        <authorList>
            <person name="Gilroy R."/>
            <person name="Ravi A."/>
            <person name="Getino M."/>
            <person name="Pursley I."/>
            <person name="Horton D.L."/>
            <person name="Alikhan N.F."/>
            <person name="Baker D."/>
            <person name="Gharbi K."/>
            <person name="Hall N."/>
            <person name="Watson M."/>
            <person name="Adriaenssens E.M."/>
            <person name="Foster-Nyarko E."/>
            <person name="Jarju S."/>
            <person name="Secka A."/>
            <person name="Antonio M."/>
            <person name="Oren A."/>
            <person name="Chaudhuri R.R."/>
            <person name="La Ragione R."/>
            <person name="Hildebrand F."/>
            <person name="Pallen M.J."/>
        </authorList>
    </citation>
    <scope>NUCLEOTIDE SEQUENCE</scope>
    <source>
        <strain evidence="9">B3-1481</strain>
    </source>
</reference>
<keyword evidence="5 8" id="KW-1133">Transmembrane helix</keyword>
<dbReference type="EMBL" id="JADILW010000082">
    <property type="protein sequence ID" value="MBO8480580.1"/>
    <property type="molecule type" value="Genomic_DNA"/>
</dbReference>
<dbReference type="Pfam" id="PF01496">
    <property type="entry name" value="V_ATPase_I"/>
    <property type="match status" value="1"/>
</dbReference>
<dbReference type="PANTHER" id="PTHR11629:SF63">
    <property type="entry name" value="V-TYPE PROTON ATPASE SUBUNIT A"/>
    <property type="match status" value="1"/>
</dbReference>
<dbReference type="GO" id="GO:0033179">
    <property type="term" value="C:proton-transporting V-type ATPase, V0 domain"/>
    <property type="evidence" value="ECO:0007669"/>
    <property type="project" value="InterPro"/>
</dbReference>
<feature type="transmembrane region" description="Helical" evidence="8">
    <location>
        <begin position="413"/>
        <end position="435"/>
    </location>
</feature>
<feature type="transmembrane region" description="Helical" evidence="8">
    <location>
        <begin position="324"/>
        <end position="349"/>
    </location>
</feature>
<evidence type="ECO:0000313" key="9">
    <source>
        <dbReference type="EMBL" id="MBO8480580.1"/>
    </source>
</evidence>
<dbReference type="AlphaFoldDB" id="A0A9D9IYX7"/>
<feature type="transmembrane region" description="Helical" evidence="8">
    <location>
        <begin position="492"/>
        <end position="510"/>
    </location>
</feature>
<keyword evidence="7 8" id="KW-0472">Membrane</keyword>
<feature type="transmembrane region" description="Helical" evidence="8">
    <location>
        <begin position="522"/>
        <end position="546"/>
    </location>
</feature>
<proteinExistence type="inferred from homology"/>
<protein>
    <submittedName>
        <fullName evidence="9">ATPase V</fullName>
    </submittedName>
</protein>
<dbReference type="GO" id="GO:0016471">
    <property type="term" value="C:vacuolar proton-transporting V-type ATPase complex"/>
    <property type="evidence" value="ECO:0007669"/>
    <property type="project" value="TreeGrafter"/>
</dbReference>
<feature type="transmembrane region" description="Helical" evidence="8">
    <location>
        <begin position="377"/>
        <end position="401"/>
    </location>
</feature>
<gene>
    <name evidence="9" type="ORF">IAB76_05685</name>
</gene>
<evidence type="ECO:0000256" key="7">
    <source>
        <dbReference type="ARBA" id="ARBA00023136"/>
    </source>
</evidence>
<reference evidence="9" key="1">
    <citation type="submission" date="2020-10" db="EMBL/GenBank/DDBJ databases">
        <authorList>
            <person name="Gilroy R."/>
        </authorList>
    </citation>
    <scope>NUCLEOTIDE SEQUENCE</scope>
    <source>
        <strain evidence="9">B3-1481</strain>
    </source>
</reference>